<dbReference type="GO" id="GO:0005524">
    <property type="term" value="F:ATP binding"/>
    <property type="evidence" value="ECO:0007669"/>
    <property type="project" value="UniProtKB-UniRule"/>
</dbReference>
<proteinExistence type="inferred from homology"/>
<dbReference type="STRING" id="868131.MSWAN_0387"/>
<dbReference type="HAMAP" id="MF_00796">
    <property type="entry name" value="NTPase_1"/>
    <property type="match status" value="1"/>
</dbReference>
<gene>
    <name evidence="5" type="ordered locus">MSWAN_0387</name>
</gene>
<dbReference type="EMBL" id="CP002772">
    <property type="protein sequence ID" value="AEG17429.1"/>
    <property type="molecule type" value="Genomic_DNA"/>
</dbReference>
<dbReference type="KEGG" id="mew:MSWAN_0387"/>
<dbReference type="CDD" id="cd19482">
    <property type="entry name" value="RecA-like_Thep1"/>
    <property type="match status" value="1"/>
</dbReference>
<dbReference type="Proteomes" id="UP000009231">
    <property type="component" value="Chromosome"/>
</dbReference>
<evidence type="ECO:0000256" key="1">
    <source>
        <dbReference type="ARBA" id="ARBA00022741"/>
    </source>
</evidence>
<comment type="caution">
    <text evidence="4">Lacks conserved residue(s) required for the propagation of feature annotation.</text>
</comment>
<accession>F6D3L2</accession>
<sequence>MMILNILITGKPGIGKTTVLNRVKEAVEDLSHSVGGVTCLEIRENGRRVGFNIVDVSNDKKGMLAHVKCEGPHVGKYGVNLKDLNEIGVPAIENAVKSSDYIFIDEIAPMELHSKHFCSAVEAAMDSKKPVIAVIHKRSGHPFVSKIKARDDVSIFEVTHENRDFLDEEILEILENLTI</sequence>
<evidence type="ECO:0000256" key="3">
    <source>
        <dbReference type="ARBA" id="ARBA00022840"/>
    </source>
</evidence>
<dbReference type="AlphaFoldDB" id="F6D3L2"/>
<dbReference type="Pfam" id="PF03266">
    <property type="entry name" value="NTPase_1"/>
    <property type="match status" value="1"/>
</dbReference>
<dbReference type="SUPFAM" id="SSF52540">
    <property type="entry name" value="P-loop containing nucleoside triphosphate hydrolases"/>
    <property type="match status" value="1"/>
</dbReference>
<keyword evidence="1 4" id="KW-0547">Nucleotide-binding</keyword>
<keyword evidence="2 4" id="KW-0378">Hydrolase</keyword>
<evidence type="ECO:0000256" key="2">
    <source>
        <dbReference type="ARBA" id="ARBA00022801"/>
    </source>
</evidence>
<dbReference type="PANTHER" id="PTHR43146">
    <property type="entry name" value="CANCER-RELATED NUCLEOSIDE-TRIPHOSPHATASE"/>
    <property type="match status" value="1"/>
</dbReference>
<dbReference type="Gene3D" id="3.40.50.300">
    <property type="entry name" value="P-loop containing nucleotide triphosphate hydrolases"/>
    <property type="match status" value="1"/>
</dbReference>
<dbReference type="RefSeq" id="WP_013824931.1">
    <property type="nucleotide sequence ID" value="NC_015574.1"/>
</dbReference>
<organism evidence="5 6">
    <name type="scientific">Methanobacterium paludis (strain DSM 25820 / JCM 18151 / SWAN1)</name>
    <dbReference type="NCBI Taxonomy" id="868131"/>
    <lineage>
        <taxon>Archaea</taxon>
        <taxon>Methanobacteriati</taxon>
        <taxon>Methanobacteriota</taxon>
        <taxon>Methanomada group</taxon>
        <taxon>Methanobacteria</taxon>
        <taxon>Methanobacteriales</taxon>
        <taxon>Methanobacteriaceae</taxon>
        <taxon>Methanobacterium</taxon>
    </lineage>
</organism>
<keyword evidence="6" id="KW-1185">Reference proteome</keyword>
<dbReference type="NCBIfam" id="NF010248">
    <property type="entry name" value="PRK13695.1"/>
    <property type="match status" value="1"/>
</dbReference>
<dbReference type="GO" id="GO:0017111">
    <property type="term" value="F:ribonucleoside triphosphate phosphatase activity"/>
    <property type="evidence" value="ECO:0007669"/>
    <property type="project" value="UniProtKB-UniRule"/>
</dbReference>
<name>F6D3L2_METPW</name>
<evidence type="ECO:0000313" key="6">
    <source>
        <dbReference type="Proteomes" id="UP000009231"/>
    </source>
</evidence>
<reference evidence="5 6" key="1">
    <citation type="journal article" date="2014" name="Int. J. Syst. Evol. Microbiol.">
        <title>Methanobacterium paludis sp. nov. and a novel strain of Methanobacterium lacus isolated from northern peatlands.</title>
        <authorList>
            <person name="Cadillo-Quiroz H."/>
            <person name="Brauer S.L."/>
            <person name="Goodson N."/>
            <person name="Yavitt J.B."/>
            <person name="Zinder S.H."/>
        </authorList>
    </citation>
    <scope>NUCLEOTIDE SEQUENCE [LARGE SCALE GENOMIC DNA]</scope>
    <source>
        <strain evidence="6">DSM 25820 / JCM 18151 / SWAN1</strain>
    </source>
</reference>
<dbReference type="PANTHER" id="PTHR43146:SF1">
    <property type="entry name" value="CANCER-RELATED NUCLEOSIDE-TRIPHOSPHATASE"/>
    <property type="match status" value="1"/>
</dbReference>
<dbReference type="HOGENOM" id="CLU_103145_1_1_2"/>
<keyword evidence="3 4" id="KW-0067">ATP-binding</keyword>
<dbReference type="InterPro" id="IPR004948">
    <property type="entry name" value="Nuc-triphosphatase_THEP1"/>
</dbReference>
<dbReference type="GeneID" id="10667871"/>
<evidence type="ECO:0000256" key="4">
    <source>
        <dbReference type="HAMAP-Rule" id="MF_00796"/>
    </source>
</evidence>
<comment type="function">
    <text evidence="4">Has nucleotide phosphatase activity towards ATP, GTP, CTP, TTP and UTP. May hydrolyze nucleoside diphosphates with lower efficiency.</text>
</comment>
<dbReference type="OrthoDB" id="52698at2157"/>
<comment type="catalytic activity">
    <reaction evidence="4">
        <text>a ribonucleoside 5'-triphosphate + H2O = a ribonucleoside 5'-diphosphate + phosphate + H(+)</text>
        <dbReference type="Rhea" id="RHEA:23680"/>
        <dbReference type="ChEBI" id="CHEBI:15377"/>
        <dbReference type="ChEBI" id="CHEBI:15378"/>
        <dbReference type="ChEBI" id="CHEBI:43474"/>
        <dbReference type="ChEBI" id="CHEBI:57930"/>
        <dbReference type="ChEBI" id="CHEBI:61557"/>
        <dbReference type="EC" id="3.6.1.15"/>
    </reaction>
</comment>
<dbReference type="eggNOG" id="arCOG01034">
    <property type="taxonomic scope" value="Archaea"/>
</dbReference>
<dbReference type="InterPro" id="IPR027417">
    <property type="entry name" value="P-loop_NTPase"/>
</dbReference>
<dbReference type="EC" id="3.6.1.15" evidence="4"/>
<protein>
    <recommendedName>
        <fullName evidence="4">Nucleoside-triphosphatase MSWAN_0387</fullName>
        <shortName evidence="4">NTPase</shortName>
        <ecNumber evidence="4">3.6.1.15</ecNumber>
    </recommendedName>
    <alternativeName>
        <fullName evidence="4">Nucleoside triphosphate phosphohydrolase</fullName>
    </alternativeName>
</protein>
<comment type="similarity">
    <text evidence="4">Belongs to the THEP1 NTPase family.</text>
</comment>
<feature type="binding site" evidence="4">
    <location>
        <begin position="10"/>
        <end position="17"/>
    </location>
    <ligand>
        <name>ATP</name>
        <dbReference type="ChEBI" id="CHEBI:30616"/>
    </ligand>
</feature>
<evidence type="ECO:0000313" key="5">
    <source>
        <dbReference type="EMBL" id="AEG17429.1"/>
    </source>
</evidence>